<proteinExistence type="predicted"/>
<sequence length="369" mass="41148">MLALERSELKISTKNATKSPKTKDPSDFQTVDTAPPLPHAELGHDISPRYHQGYIADRPERSHQLGLLHLPTTSNTAAAMSITCLSSVESFALYFETSGRQQCNWSVFRDRLDVELKRETPNCPHDATTELLALLGLDAEPDAVDYINSKCQLVYDNQPQMDWEAVTKKQAYGQPLFDQTYYDGGSYLNEYYETNVDNRVPYVVNKAANVLKKDGSRIDDVYEAYAKEGKIGYADEVVDNFQNCPLRAAMCCFASDRQAGDNNGNCAKPYDENCVNADPADNTDLCYVDMKRHARASGTDGGFALYPGDNADGEGSIHCHGLAWGDDDYDIESRYKGNNIFYVSMYDHLYTRGYARNVPGAPMCKSECS</sequence>
<dbReference type="AlphaFoldDB" id="K0SLF7"/>
<keyword evidence="3" id="KW-1185">Reference proteome</keyword>
<feature type="region of interest" description="Disordered" evidence="1">
    <location>
        <begin position="1"/>
        <end position="45"/>
    </location>
</feature>
<dbReference type="OrthoDB" id="426133at2759"/>
<evidence type="ECO:0000313" key="3">
    <source>
        <dbReference type="Proteomes" id="UP000266841"/>
    </source>
</evidence>
<dbReference type="EMBL" id="AGNL01015459">
    <property type="protein sequence ID" value="EJK65799.1"/>
    <property type="molecule type" value="Genomic_DNA"/>
</dbReference>
<organism evidence="2 3">
    <name type="scientific">Thalassiosira oceanica</name>
    <name type="common">Marine diatom</name>
    <dbReference type="NCBI Taxonomy" id="159749"/>
    <lineage>
        <taxon>Eukaryota</taxon>
        <taxon>Sar</taxon>
        <taxon>Stramenopiles</taxon>
        <taxon>Ochrophyta</taxon>
        <taxon>Bacillariophyta</taxon>
        <taxon>Coscinodiscophyceae</taxon>
        <taxon>Thalassiosirophycidae</taxon>
        <taxon>Thalassiosirales</taxon>
        <taxon>Thalassiosiraceae</taxon>
        <taxon>Thalassiosira</taxon>
    </lineage>
</organism>
<gene>
    <name evidence="2" type="ORF">THAOC_13307</name>
</gene>
<protein>
    <submittedName>
        <fullName evidence="2">Uncharacterized protein</fullName>
    </submittedName>
</protein>
<evidence type="ECO:0000256" key="1">
    <source>
        <dbReference type="SAM" id="MobiDB-lite"/>
    </source>
</evidence>
<comment type="caution">
    <text evidence="2">The sequence shown here is derived from an EMBL/GenBank/DDBJ whole genome shotgun (WGS) entry which is preliminary data.</text>
</comment>
<accession>K0SLF7</accession>
<reference evidence="2 3" key="1">
    <citation type="journal article" date="2012" name="Genome Biol.">
        <title>Genome and low-iron response of an oceanic diatom adapted to chronic iron limitation.</title>
        <authorList>
            <person name="Lommer M."/>
            <person name="Specht M."/>
            <person name="Roy A.S."/>
            <person name="Kraemer L."/>
            <person name="Andreson R."/>
            <person name="Gutowska M.A."/>
            <person name="Wolf J."/>
            <person name="Bergner S.V."/>
            <person name="Schilhabel M.B."/>
            <person name="Klostermeier U.C."/>
            <person name="Beiko R.G."/>
            <person name="Rosenstiel P."/>
            <person name="Hippler M."/>
            <person name="Laroche J."/>
        </authorList>
    </citation>
    <scope>NUCLEOTIDE SEQUENCE [LARGE SCALE GENOMIC DNA]</scope>
    <source>
        <strain evidence="2 3">CCMP1005</strain>
    </source>
</reference>
<dbReference type="Proteomes" id="UP000266841">
    <property type="component" value="Unassembled WGS sequence"/>
</dbReference>
<evidence type="ECO:0000313" key="2">
    <source>
        <dbReference type="EMBL" id="EJK65799.1"/>
    </source>
</evidence>
<feature type="compositionally biased region" description="Basic and acidic residues" evidence="1">
    <location>
        <begin position="1"/>
        <end position="11"/>
    </location>
</feature>
<name>K0SLF7_THAOC</name>
<dbReference type="eggNOG" id="ENOG502S7W7">
    <property type="taxonomic scope" value="Eukaryota"/>
</dbReference>